<protein>
    <submittedName>
        <fullName evidence="1">Uncharacterized protein</fullName>
    </submittedName>
</protein>
<organism evidence="1">
    <name type="scientific">Arundo donax</name>
    <name type="common">Giant reed</name>
    <name type="synonym">Donax arundinaceus</name>
    <dbReference type="NCBI Taxonomy" id="35708"/>
    <lineage>
        <taxon>Eukaryota</taxon>
        <taxon>Viridiplantae</taxon>
        <taxon>Streptophyta</taxon>
        <taxon>Embryophyta</taxon>
        <taxon>Tracheophyta</taxon>
        <taxon>Spermatophyta</taxon>
        <taxon>Magnoliopsida</taxon>
        <taxon>Liliopsida</taxon>
        <taxon>Poales</taxon>
        <taxon>Poaceae</taxon>
        <taxon>PACMAD clade</taxon>
        <taxon>Arundinoideae</taxon>
        <taxon>Arundineae</taxon>
        <taxon>Arundo</taxon>
    </lineage>
</organism>
<accession>A0A0A9GFS6</accession>
<proteinExistence type="predicted"/>
<evidence type="ECO:0000313" key="1">
    <source>
        <dbReference type="EMBL" id="JAE21411.1"/>
    </source>
</evidence>
<dbReference type="AlphaFoldDB" id="A0A0A9GFS6"/>
<name>A0A0A9GFS6_ARUDO</name>
<reference evidence="1" key="1">
    <citation type="submission" date="2014-09" db="EMBL/GenBank/DDBJ databases">
        <authorList>
            <person name="Magalhaes I.L.F."/>
            <person name="Oliveira U."/>
            <person name="Santos F.R."/>
            <person name="Vidigal T.H.D.A."/>
            <person name="Brescovit A.D."/>
            <person name="Santos A.J."/>
        </authorList>
    </citation>
    <scope>NUCLEOTIDE SEQUENCE</scope>
    <source>
        <tissue evidence="1">Shoot tissue taken approximately 20 cm above the soil surface</tissue>
    </source>
</reference>
<dbReference type="EMBL" id="GBRH01176485">
    <property type="protein sequence ID" value="JAE21411.1"/>
    <property type="molecule type" value="Transcribed_RNA"/>
</dbReference>
<sequence>MLGLSIEFKEASETFGEKSPILSCWSIHEPIDLIMVARHLTDSIRNVWS</sequence>
<reference evidence="1" key="2">
    <citation type="journal article" date="2015" name="Data Brief">
        <title>Shoot transcriptome of the giant reed, Arundo donax.</title>
        <authorList>
            <person name="Barrero R.A."/>
            <person name="Guerrero F.D."/>
            <person name="Moolhuijzen P."/>
            <person name="Goolsby J.A."/>
            <person name="Tidwell J."/>
            <person name="Bellgard S.E."/>
            <person name="Bellgard M.I."/>
        </authorList>
    </citation>
    <scope>NUCLEOTIDE SEQUENCE</scope>
    <source>
        <tissue evidence="1">Shoot tissue taken approximately 20 cm above the soil surface</tissue>
    </source>
</reference>